<keyword evidence="6" id="KW-0804">Transcription</keyword>
<comment type="caution">
    <text evidence="12">The sequence shown here is derived from an EMBL/GenBank/DDBJ whole genome shotgun (WGS) entry which is preliminary data.</text>
</comment>
<dbReference type="Pfam" id="PF00072">
    <property type="entry name" value="Response_reg"/>
    <property type="match status" value="1"/>
</dbReference>
<keyword evidence="5 9" id="KW-0238">DNA-binding</keyword>
<dbReference type="AlphaFoldDB" id="A0A4Q0I2J3"/>
<comment type="function">
    <text evidence="7">May play the central regulatory role in sporulation. It may be an element of the effector pathway responsible for the activation of sporulation genes in response to nutritional stress. Spo0A may act in concert with spo0H (a sigma factor) to control the expression of some genes that are critical to the sporulation process.</text>
</comment>
<dbReference type="GO" id="GO:0032993">
    <property type="term" value="C:protein-DNA complex"/>
    <property type="evidence" value="ECO:0007669"/>
    <property type="project" value="TreeGrafter"/>
</dbReference>
<dbReference type="EMBL" id="RLII01000018">
    <property type="protein sequence ID" value="RXE58428.1"/>
    <property type="molecule type" value="Genomic_DNA"/>
</dbReference>
<dbReference type="GO" id="GO:0000976">
    <property type="term" value="F:transcription cis-regulatory region binding"/>
    <property type="evidence" value="ECO:0007669"/>
    <property type="project" value="TreeGrafter"/>
</dbReference>
<name>A0A4Q0I2J3_9FIRM</name>
<dbReference type="SMART" id="SM00862">
    <property type="entry name" value="Trans_reg_C"/>
    <property type="match status" value="1"/>
</dbReference>
<dbReference type="PROSITE" id="PS50110">
    <property type="entry name" value="RESPONSE_REGULATORY"/>
    <property type="match status" value="1"/>
</dbReference>
<evidence type="ECO:0000259" key="11">
    <source>
        <dbReference type="PROSITE" id="PS51755"/>
    </source>
</evidence>
<evidence type="ECO:0000256" key="1">
    <source>
        <dbReference type="ARBA" id="ARBA00018672"/>
    </source>
</evidence>
<gene>
    <name evidence="12" type="ORF">EFD62_12255</name>
</gene>
<dbReference type="Gene3D" id="1.10.10.10">
    <property type="entry name" value="Winged helix-like DNA-binding domain superfamily/Winged helix DNA-binding domain"/>
    <property type="match status" value="1"/>
</dbReference>
<dbReference type="RefSeq" id="WP_069193682.1">
    <property type="nucleotide sequence ID" value="NZ_RLII01000018.1"/>
</dbReference>
<dbReference type="InterPro" id="IPR001789">
    <property type="entry name" value="Sig_transdc_resp-reg_receiver"/>
</dbReference>
<organism evidence="12 13">
    <name type="scientific">Acetivibrio mesophilus</name>
    <dbReference type="NCBI Taxonomy" id="2487273"/>
    <lineage>
        <taxon>Bacteria</taxon>
        <taxon>Bacillati</taxon>
        <taxon>Bacillota</taxon>
        <taxon>Clostridia</taxon>
        <taxon>Eubacteriales</taxon>
        <taxon>Oscillospiraceae</taxon>
        <taxon>Acetivibrio</taxon>
    </lineage>
</organism>
<dbReference type="InterPro" id="IPR011006">
    <property type="entry name" value="CheY-like_superfamily"/>
</dbReference>
<evidence type="ECO:0000256" key="4">
    <source>
        <dbReference type="ARBA" id="ARBA00023015"/>
    </source>
</evidence>
<dbReference type="Gene3D" id="6.10.250.690">
    <property type="match status" value="1"/>
</dbReference>
<dbReference type="Gene3D" id="3.40.50.2300">
    <property type="match status" value="1"/>
</dbReference>
<evidence type="ECO:0000256" key="5">
    <source>
        <dbReference type="ARBA" id="ARBA00023125"/>
    </source>
</evidence>
<sequence>MRILLVEDEVRLSEALVHTLKKNNYIVDVAFDGITGQQMAETEMYNVIILDRMLPGKNGLDVLIELRKQGITTPVLILTAKDSIKNRVEGLDSGADDYLTKPFSKSELLARIRALGRRQSEILVNEEINIGNMRFNYIKGEINANGRTIKLTSKESQILEILAKNKNIVVSKEQLLERIWGFQADIELNNIEVYLSYLRKKLAKSDCGIVIETIRARGYCLKEVL</sequence>
<dbReference type="SUPFAM" id="SSF46894">
    <property type="entry name" value="C-terminal effector domain of the bipartite response regulators"/>
    <property type="match status" value="1"/>
</dbReference>
<dbReference type="FunFam" id="3.40.50.2300:FF:000002">
    <property type="entry name" value="DNA-binding response regulator PhoP"/>
    <property type="match status" value="1"/>
</dbReference>
<evidence type="ECO:0000256" key="2">
    <source>
        <dbReference type="ARBA" id="ARBA00022553"/>
    </source>
</evidence>
<keyword evidence="13" id="KW-1185">Reference proteome</keyword>
<dbReference type="Pfam" id="PF00486">
    <property type="entry name" value="Trans_reg_C"/>
    <property type="match status" value="1"/>
</dbReference>
<evidence type="ECO:0000313" key="13">
    <source>
        <dbReference type="Proteomes" id="UP000289166"/>
    </source>
</evidence>
<proteinExistence type="predicted"/>
<evidence type="ECO:0000256" key="7">
    <source>
        <dbReference type="ARBA" id="ARBA00024867"/>
    </source>
</evidence>
<dbReference type="PANTHER" id="PTHR48111">
    <property type="entry name" value="REGULATOR OF RPOS"/>
    <property type="match status" value="1"/>
</dbReference>
<evidence type="ECO:0000256" key="3">
    <source>
        <dbReference type="ARBA" id="ARBA00023012"/>
    </source>
</evidence>
<dbReference type="OrthoDB" id="9790454at2"/>
<evidence type="ECO:0000259" key="10">
    <source>
        <dbReference type="PROSITE" id="PS50110"/>
    </source>
</evidence>
<evidence type="ECO:0000256" key="9">
    <source>
        <dbReference type="PROSITE-ProRule" id="PRU01091"/>
    </source>
</evidence>
<protein>
    <recommendedName>
        <fullName evidence="1">Stage 0 sporulation protein A homolog</fullName>
    </recommendedName>
</protein>
<keyword evidence="2 8" id="KW-0597">Phosphoprotein</keyword>
<evidence type="ECO:0000256" key="6">
    <source>
        <dbReference type="ARBA" id="ARBA00023163"/>
    </source>
</evidence>
<feature type="modified residue" description="4-aspartylphosphate" evidence="8">
    <location>
        <position position="51"/>
    </location>
</feature>
<dbReference type="InterPro" id="IPR039420">
    <property type="entry name" value="WalR-like"/>
</dbReference>
<dbReference type="GO" id="GO:0000156">
    <property type="term" value="F:phosphorelay response regulator activity"/>
    <property type="evidence" value="ECO:0007669"/>
    <property type="project" value="TreeGrafter"/>
</dbReference>
<evidence type="ECO:0000313" key="12">
    <source>
        <dbReference type="EMBL" id="RXE58428.1"/>
    </source>
</evidence>
<keyword evidence="4" id="KW-0805">Transcription regulation</keyword>
<dbReference type="PANTHER" id="PTHR48111:SF22">
    <property type="entry name" value="REGULATOR OF RPOS"/>
    <property type="match status" value="1"/>
</dbReference>
<dbReference type="CDD" id="cd00383">
    <property type="entry name" value="trans_reg_C"/>
    <property type="match status" value="1"/>
</dbReference>
<dbReference type="InterPro" id="IPR016032">
    <property type="entry name" value="Sig_transdc_resp-reg_C-effctor"/>
</dbReference>
<keyword evidence="3" id="KW-0902">Two-component regulatory system</keyword>
<dbReference type="SUPFAM" id="SSF52172">
    <property type="entry name" value="CheY-like"/>
    <property type="match status" value="1"/>
</dbReference>
<feature type="domain" description="Response regulatory" evidence="10">
    <location>
        <begin position="2"/>
        <end position="116"/>
    </location>
</feature>
<feature type="domain" description="OmpR/PhoB-type" evidence="11">
    <location>
        <begin position="125"/>
        <end position="223"/>
    </location>
</feature>
<dbReference type="SMART" id="SM00448">
    <property type="entry name" value="REC"/>
    <property type="match status" value="1"/>
</dbReference>
<dbReference type="GO" id="GO:0005829">
    <property type="term" value="C:cytosol"/>
    <property type="evidence" value="ECO:0007669"/>
    <property type="project" value="TreeGrafter"/>
</dbReference>
<dbReference type="PROSITE" id="PS51755">
    <property type="entry name" value="OMPR_PHOB"/>
    <property type="match status" value="1"/>
</dbReference>
<evidence type="ECO:0000256" key="8">
    <source>
        <dbReference type="PROSITE-ProRule" id="PRU00169"/>
    </source>
</evidence>
<reference evidence="13" key="1">
    <citation type="submission" date="2018-11" db="EMBL/GenBank/DDBJ databases">
        <title>Genome sequencing of a novel mesophilic and cellulolytic organism within the genus Hungateiclostridium.</title>
        <authorList>
            <person name="Rettenmaier R."/>
            <person name="Liebl W."/>
            <person name="Zverlov V."/>
        </authorList>
    </citation>
    <scope>NUCLEOTIDE SEQUENCE [LARGE SCALE GENOMIC DNA]</scope>
    <source>
        <strain evidence="13">N2K1</strain>
    </source>
</reference>
<dbReference type="InterPro" id="IPR001867">
    <property type="entry name" value="OmpR/PhoB-type_DNA-bd"/>
</dbReference>
<dbReference type="GO" id="GO:0006355">
    <property type="term" value="P:regulation of DNA-templated transcription"/>
    <property type="evidence" value="ECO:0007669"/>
    <property type="project" value="InterPro"/>
</dbReference>
<feature type="DNA-binding region" description="OmpR/PhoB-type" evidence="9">
    <location>
        <begin position="125"/>
        <end position="223"/>
    </location>
</feature>
<dbReference type="InterPro" id="IPR036388">
    <property type="entry name" value="WH-like_DNA-bd_sf"/>
</dbReference>
<accession>A0A4Q0I2J3</accession>
<dbReference type="Proteomes" id="UP000289166">
    <property type="component" value="Unassembled WGS sequence"/>
</dbReference>